<proteinExistence type="predicted"/>
<dbReference type="EMBL" id="MN741020">
    <property type="protein sequence ID" value="QHU22961.1"/>
    <property type="molecule type" value="Genomic_DNA"/>
</dbReference>
<evidence type="ECO:0000313" key="1">
    <source>
        <dbReference type="EMBL" id="QHU22961.1"/>
    </source>
</evidence>
<protein>
    <recommendedName>
        <fullName evidence="2">Glycosyl transferase family 28 C-terminal domain-containing protein</fullName>
    </recommendedName>
</protein>
<dbReference type="Gene3D" id="3.40.50.2000">
    <property type="entry name" value="Glycogen Phosphorylase B"/>
    <property type="match status" value="1"/>
</dbReference>
<accession>A0A6C0L0F1</accession>
<sequence length="420" mass="49595">MTFMFSNLIQSKQLINICKICIENRMFKTANTIINSIVYNILNISNLPKELMLYCLANKNKNSYIIFVESNGHGHVTQMKNIILNLKHKYKCVGIVIGREKTIATEFAKKNQIPILNLYEPKYVSNKSTDILVHETILCLLNYSTYFYKKVSDFVTSKRPEFIINLHLPIKLICGFAIDVFNISTQNRINFDNYYDKIVSQKKYSKFSINSVIFSCYMVDNFNLKPHKIAIDCVNNKHIKTIPPLIKRESLIEPIHKKHNSKNERFIICYFNVPQNIYLYNLIGNFKNIKFYVFIEKKPDFIVSSNIEFKEFGKDFSILRKKSIGVITSCGVETIYENFQLCLPMICIPSNVEQLFNAYDHSEKIPGFKWTFKITKKDINWLINFKYKEDYWEKHNHFTKFLNKDDLLEKYIYEKLSKNL</sequence>
<dbReference type="SUPFAM" id="SSF53756">
    <property type="entry name" value="UDP-Glycosyltransferase/glycogen phosphorylase"/>
    <property type="match status" value="1"/>
</dbReference>
<name>A0A6C0L0F1_9ZZZZ</name>
<organism evidence="1">
    <name type="scientific">viral metagenome</name>
    <dbReference type="NCBI Taxonomy" id="1070528"/>
    <lineage>
        <taxon>unclassified sequences</taxon>
        <taxon>metagenomes</taxon>
        <taxon>organismal metagenomes</taxon>
    </lineage>
</organism>
<evidence type="ECO:0008006" key="2">
    <source>
        <dbReference type="Google" id="ProtNLM"/>
    </source>
</evidence>
<dbReference type="AlphaFoldDB" id="A0A6C0L0F1"/>
<reference evidence="1" key="1">
    <citation type="journal article" date="2020" name="Nature">
        <title>Giant virus diversity and host interactions through global metagenomics.</title>
        <authorList>
            <person name="Schulz F."/>
            <person name="Roux S."/>
            <person name="Paez-Espino D."/>
            <person name="Jungbluth S."/>
            <person name="Walsh D.A."/>
            <person name="Denef V.J."/>
            <person name="McMahon K.D."/>
            <person name="Konstantinidis K.T."/>
            <person name="Eloe-Fadrosh E.A."/>
            <person name="Kyrpides N.C."/>
            <person name="Woyke T."/>
        </authorList>
    </citation>
    <scope>NUCLEOTIDE SEQUENCE</scope>
    <source>
        <strain evidence="1">GVMAG-S-ERX555907-63</strain>
    </source>
</reference>